<evidence type="ECO:0000313" key="8">
    <source>
        <dbReference type="Proteomes" id="UP000541857"/>
    </source>
</evidence>
<feature type="transmembrane region" description="Helical" evidence="5">
    <location>
        <begin position="121"/>
        <end position="139"/>
    </location>
</feature>
<dbReference type="AlphaFoldDB" id="A0A7W2M4T4"/>
<evidence type="ECO:0000256" key="4">
    <source>
        <dbReference type="ARBA" id="ARBA00023136"/>
    </source>
</evidence>
<proteinExistence type="predicted"/>
<evidence type="ECO:0000256" key="2">
    <source>
        <dbReference type="ARBA" id="ARBA00022692"/>
    </source>
</evidence>
<keyword evidence="3 5" id="KW-1133">Transmembrane helix</keyword>
<protein>
    <recommendedName>
        <fullName evidence="6">Methylamine utilisation protein MauE domain-containing protein</fullName>
    </recommendedName>
</protein>
<dbReference type="EMBL" id="JACGLT010000005">
    <property type="protein sequence ID" value="MBA6152708.1"/>
    <property type="molecule type" value="Genomic_DNA"/>
</dbReference>
<dbReference type="GO" id="GO:0030416">
    <property type="term" value="P:methylamine metabolic process"/>
    <property type="evidence" value="ECO:0007669"/>
    <property type="project" value="InterPro"/>
</dbReference>
<comment type="subcellular location">
    <subcellularLocation>
        <location evidence="1">Membrane</location>
        <topology evidence="1">Multi-pass membrane protein</topology>
    </subcellularLocation>
</comment>
<feature type="transmembrane region" description="Helical" evidence="5">
    <location>
        <begin position="50"/>
        <end position="70"/>
    </location>
</feature>
<evidence type="ECO:0000256" key="5">
    <source>
        <dbReference type="SAM" id="Phobius"/>
    </source>
</evidence>
<dbReference type="Proteomes" id="UP000541857">
    <property type="component" value="Unassembled WGS sequence"/>
</dbReference>
<keyword evidence="2 5" id="KW-0812">Transmembrane</keyword>
<evidence type="ECO:0000313" key="7">
    <source>
        <dbReference type="EMBL" id="MBA6152708.1"/>
    </source>
</evidence>
<dbReference type="Pfam" id="PF07291">
    <property type="entry name" value="MauE"/>
    <property type="match status" value="1"/>
</dbReference>
<evidence type="ECO:0000256" key="1">
    <source>
        <dbReference type="ARBA" id="ARBA00004141"/>
    </source>
</evidence>
<feature type="transmembrane region" description="Helical" evidence="5">
    <location>
        <begin position="12"/>
        <end position="30"/>
    </location>
</feature>
<gene>
    <name evidence="7" type="ORF">H3Z82_08235</name>
</gene>
<reference evidence="7 8" key="1">
    <citation type="submission" date="2020-07" db="EMBL/GenBank/DDBJ databases">
        <title>Bacterium isolated from marine sediment.</title>
        <authorList>
            <person name="Shang D."/>
        </authorList>
    </citation>
    <scope>NUCLEOTIDE SEQUENCE [LARGE SCALE GENOMIC DNA]</scope>
    <source>
        <strain evidence="7 8">F6074</strain>
    </source>
</reference>
<organism evidence="7 8">
    <name type="scientific">Gelidibacter maritimus</name>
    <dbReference type="NCBI Taxonomy" id="2761487"/>
    <lineage>
        <taxon>Bacteria</taxon>
        <taxon>Pseudomonadati</taxon>
        <taxon>Bacteroidota</taxon>
        <taxon>Flavobacteriia</taxon>
        <taxon>Flavobacteriales</taxon>
        <taxon>Flavobacteriaceae</taxon>
        <taxon>Gelidibacter</taxon>
    </lineage>
</organism>
<dbReference type="GO" id="GO:0016020">
    <property type="term" value="C:membrane"/>
    <property type="evidence" value="ECO:0007669"/>
    <property type="project" value="UniProtKB-SubCell"/>
</dbReference>
<feature type="transmembrane region" description="Helical" evidence="5">
    <location>
        <begin position="77"/>
        <end position="101"/>
    </location>
</feature>
<feature type="domain" description="Methylamine utilisation protein MauE" evidence="6">
    <location>
        <begin position="11"/>
        <end position="136"/>
    </location>
</feature>
<name>A0A7W2M4T4_9FLAO</name>
<comment type="caution">
    <text evidence="7">The sequence shown here is derived from an EMBL/GenBank/DDBJ whole genome shotgun (WGS) entry which is preliminary data.</text>
</comment>
<evidence type="ECO:0000256" key="3">
    <source>
        <dbReference type="ARBA" id="ARBA00022989"/>
    </source>
</evidence>
<feature type="transmembrane region" description="Helical" evidence="5">
    <location>
        <begin position="146"/>
        <end position="165"/>
    </location>
</feature>
<keyword evidence="8" id="KW-1185">Reference proteome</keyword>
<accession>A0A7W2M4T4</accession>
<dbReference type="InterPro" id="IPR009908">
    <property type="entry name" value="Methylamine_util_MauE"/>
</dbReference>
<keyword evidence="4 5" id="KW-0472">Membrane</keyword>
<evidence type="ECO:0000259" key="6">
    <source>
        <dbReference type="Pfam" id="PF07291"/>
    </source>
</evidence>
<sequence>MKLKWDILKHYTLELGIYLCSFLFVYAAVSKLLDFETFETQLGQSPLLSAYAKPVAIGVPFLELIIAFFLMFKRSRLLALFGFFAMMMMFTTYIVIILNFTDFVPCSCGGVLEALGWTEHLVFNSVFILLSGYLLWSLFDKGRKRLWVLGLLTVFSVSAVTVVFLSSEKQIKRNNAFIRRYMPHALEKIGEYQLQSNSYYLAGMDDVTIYLGNYNAPLFLMSIDTTLTQTTEFRIAIDSLHLPYRRVRISVSPPYFFLGDGTIPILFRGKINERKTSVHSYQDAYFTEFAVGDSASVGITTKSGITQLNALGLLKKSKDSISVAINHELLKRPFESVFESNGILLWNDKHRQFIYTYYYRSHYEVTDKYVNYQTTGKTIDTISKAILDVAHYAKSDKYKLGGQTILVNRLSATYGDYLYINSDRLGRYEREDVLRSAGIIDMYDITDSTYAFSFYLYHQRDKKISDFQIYKDVLVAIVDDQLWLYRLKPKYFNSGLKVTYTAQFQE</sequence>
<dbReference type="RefSeq" id="WP_182204688.1">
    <property type="nucleotide sequence ID" value="NZ_JACGLT010000005.1"/>
</dbReference>